<evidence type="ECO:0000256" key="12">
    <source>
        <dbReference type="ARBA" id="ARBA00023239"/>
    </source>
</evidence>
<dbReference type="PANTHER" id="PTHR10250">
    <property type="entry name" value="MICROSOMAL GLUTATHIONE S-TRANSFERASE"/>
    <property type="match status" value="1"/>
</dbReference>
<comment type="catalytic activity">
    <reaction evidence="19">
        <text>15-deoxy-Delta(12,14)-prostaglandin J2 + glutathione = 15-deoxy-Delta(12,14)-prostaglandin J2-S-(R)-glutathione</text>
        <dbReference type="Rhea" id="RHEA:75963"/>
        <dbReference type="ChEBI" id="CHEBI:57925"/>
        <dbReference type="ChEBI" id="CHEBI:85236"/>
        <dbReference type="ChEBI" id="CHEBI:194498"/>
    </reaction>
    <physiologicalReaction direction="left-to-right" evidence="19">
        <dbReference type="Rhea" id="RHEA:75964"/>
    </physiologicalReaction>
</comment>
<dbReference type="EMBL" id="JN388952">
    <property type="protein sequence ID" value="AEW46329.1"/>
    <property type="molecule type" value="mRNA"/>
</dbReference>
<keyword evidence="10 23" id="KW-0472">Membrane</keyword>
<comment type="subcellular location">
    <subcellularLocation>
        <location evidence="1">Mitochondrion outer membrane</location>
        <topology evidence="1">Multi-pass membrane protein</topology>
    </subcellularLocation>
</comment>
<evidence type="ECO:0000256" key="18">
    <source>
        <dbReference type="ARBA" id="ARBA00049298"/>
    </source>
</evidence>
<evidence type="ECO:0000256" key="7">
    <source>
        <dbReference type="ARBA" id="ARBA00023002"/>
    </source>
</evidence>
<evidence type="ECO:0000256" key="19">
    <source>
        <dbReference type="ARBA" id="ARBA00051411"/>
    </source>
</evidence>
<comment type="pathway">
    <text evidence="14">Lipid metabolism; leukotriene C4 biosynthesis.</text>
</comment>
<evidence type="ECO:0000256" key="14">
    <source>
        <dbReference type="ARBA" id="ARBA00037884"/>
    </source>
</evidence>
<keyword evidence="3 24" id="KW-0808">Transferase</keyword>
<accession>G9HSP6</accession>
<dbReference type="GO" id="GO:0005783">
    <property type="term" value="C:endoplasmic reticulum"/>
    <property type="evidence" value="ECO:0007669"/>
    <property type="project" value="TreeGrafter"/>
</dbReference>
<dbReference type="PANTHER" id="PTHR10250:SF26">
    <property type="entry name" value="GLUTATHIONE S-TRANSFERASE 3, MITOCHONDRIAL"/>
    <property type="match status" value="1"/>
</dbReference>
<keyword evidence="4 23" id="KW-0812">Transmembrane</keyword>
<dbReference type="InterPro" id="IPR001129">
    <property type="entry name" value="Membr-assoc_MAPEG"/>
</dbReference>
<evidence type="ECO:0000256" key="2">
    <source>
        <dbReference type="ARBA" id="ARBA00010459"/>
    </source>
</evidence>
<evidence type="ECO:0000256" key="22">
    <source>
        <dbReference type="ARBA" id="ARBA00076908"/>
    </source>
</evidence>
<evidence type="ECO:0000256" key="13">
    <source>
        <dbReference type="ARBA" id="ARBA00023288"/>
    </source>
</evidence>
<keyword evidence="5" id="KW-1000">Mitochondrion outer membrane</keyword>
<evidence type="ECO:0000256" key="23">
    <source>
        <dbReference type="SAM" id="Phobius"/>
    </source>
</evidence>
<keyword evidence="8" id="KW-0443">Lipid metabolism</keyword>
<dbReference type="GO" id="GO:0005741">
    <property type="term" value="C:mitochondrial outer membrane"/>
    <property type="evidence" value="ECO:0007669"/>
    <property type="project" value="UniProtKB-SubCell"/>
</dbReference>
<dbReference type="Pfam" id="PF01124">
    <property type="entry name" value="MAPEG"/>
    <property type="match status" value="1"/>
</dbReference>
<proteinExistence type="evidence at transcript level"/>
<comment type="catalytic activity">
    <reaction evidence="18">
        <text>leukotriene C4 = leukotriene A4 + glutathione</text>
        <dbReference type="Rhea" id="RHEA:17617"/>
        <dbReference type="ChEBI" id="CHEBI:57463"/>
        <dbReference type="ChEBI" id="CHEBI:57925"/>
        <dbReference type="ChEBI" id="CHEBI:57973"/>
        <dbReference type="EC" id="4.4.1.20"/>
    </reaction>
    <physiologicalReaction direction="right-to-left" evidence="18">
        <dbReference type="Rhea" id="RHEA:17619"/>
    </physiologicalReaction>
</comment>
<comment type="catalytic activity">
    <reaction evidence="17">
        <text>(5S)-hydroperoxy-(6E,8Z,11Z,14Z)-eicosatetraenoate + 2 glutathione = (5S)-hydroxy-(6E,8Z,11Z,14Z)-eicosatetraenoate + glutathione disulfide + H2O</text>
        <dbReference type="Rhea" id="RHEA:48620"/>
        <dbReference type="ChEBI" id="CHEBI:15377"/>
        <dbReference type="ChEBI" id="CHEBI:57450"/>
        <dbReference type="ChEBI" id="CHEBI:57925"/>
        <dbReference type="ChEBI" id="CHEBI:58297"/>
        <dbReference type="ChEBI" id="CHEBI:90632"/>
    </reaction>
    <physiologicalReaction direction="left-to-right" evidence="17">
        <dbReference type="Rhea" id="RHEA:48621"/>
    </physiologicalReaction>
</comment>
<keyword evidence="6 23" id="KW-1133">Transmembrane helix</keyword>
<keyword evidence="12" id="KW-0456">Lyase</keyword>
<dbReference type="SUPFAM" id="SSF161084">
    <property type="entry name" value="MAPEG domain-like"/>
    <property type="match status" value="1"/>
</dbReference>
<evidence type="ECO:0000256" key="1">
    <source>
        <dbReference type="ARBA" id="ARBA00004374"/>
    </source>
</evidence>
<comment type="similarity">
    <text evidence="2">Belongs to the MAPEG family.</text>
</comment>
<dbReference type="EC" id="4.4.1.20" evidence="16"/>
<gene>
    <name evidence="24" type="primary">GSTMi</name>
</gene>
<dbReference type="AlphaFoldDB" id="G9HSP6"/>
<keyword evidence="11" id="KW-0564">Palmitate</keyword>
<dbReference type="GO" id="GO:0004364">
    <property type="term" value="F:glutathione transferase activity"/>
    <property type="evidence" value="ECO:0007669"/>
    <property type="project" value="TreeGrafter"/>
</dbReference>
<evidence type="ECO:0000256" key="11">
    <source>
        <dbReference type="ARBA" id="ARBA00023139"/>
    </source>
</evidence>
<dbReference type="GO" id="GO:0006691">
    <property type="term" value="P:leukotriene metabolic process"/>
    <property type="evidence" value="ECO:0007669"/>
    <property type="project" value="UniProtKB-ARBA"/>
</dbReference>
<keyword evidence="9" id="KW-0496">Mitochondrion</keyword>
<reference evidence="24" key="2">
    <citation type="journal article" date="2012" name="Comp. Biochem. Physiol. C Toxicol. Pharmacol.">
        <title>Expression profiles of seven glutathione S-transferase (GST) genes from Venerupis philippinarum exposed to heavy metals and benzo[a]pyrene.</title>
        <authorList>
            <person name="Zhang L."/>
            <person name="Qiu L."/>
            <person name="Wu H."/>
            <person name="Liu X."/>
            <person name="You L."/>
            <person name="Pei D."/>
            <person name="Chen L."/>
            <person name="Wang Q."/>
            <person name="Zhao J."/>
        </authorList>
    </citation>
    <scope>NUCLEOTIDE SEQUENCE</scope>
    <source>
        <tissue evidence="24">Hepatopancreas</tissue>
    </source>
</reference>
<organism evidence="24">
    <name type="scientific">Ruditapes philippinarum</name>
    <name type="common">Japanese carpet shell</name>
    <name type="synonym">Venerupis philippinarum</name>
    <dbReference type="NCBI Taxonomy" id="129788"/>
    <lineage>
        <taxon>Eukaryota</taxon>
        <taxon>Metazoa</taxon>
        <taxon>Spiralia</taxon>
        <taxon>Lophotrochozoa</taxon>
        <taxon>Mollusca</taxon>
        <taxon>Bivalvia</taxon>
        <taxon>Autobranchia</taxon>
        <taxon>Heteroconchia</taxon>
        <taxon>Euheterodonta</taxon>
        <taxon>Imparidentia</taxon>
        <taxon>Neoheterodontei</taxon>
        <taxon>Venerida</taxon>
        <taxon>Veneroidea</taxon>
        <taxon>Veneridae</taxon>
        <taxon>Ruditapes</taxon>
    </lineage>
</organism>
<dbReference type="GO" id="GO:0005635">
    <property type="term" value="C:nuclear envelope"/>
    <property type="evidence" value="ECO:0007669"/>
    <property type="project" value="TreeGrafter"/>
</dbReference>
<evidence type="ECO:0000256" key="15">
    <source>
        <dbReference type="ARBA" id="ARBA00037916"/>
    </source>
</evidence>
<evidence type="ECO:0000256" key="20">
    <source>
        <dbReference type="ARBA" id="ARBA00069748"/>
    </source>
</evidence>
<evidence type="ECO:0000313" key="24">
    <source>
        <dbReference type="EMBL" id="AEW46329.1"/>
    </source>
</evidence>
<evidence type="ECO:0000256" key="6">
    <source>
        <dbReference type="ARBA" id="ARBA00022989"/>
    </source>
</evidence>
<reference evidence="24" key="1">
    <citation type="submission" date="2011-07" db="EMBL/GenBank/DDBJ databases">
        <authorList>
            <person name="Zhao J.M."/>
            <person name="Zhang L.B."/>
            <person name="Wu H.F."/>
        </authorList>
    </citation>
    <scope>NUCLEOTIDE SEQUENCE</scope>
    <source>
        <tissue evidence="24">Hepatopancreas</tissue>
    </source>
</reference>
<evidence type="ECO:0000256" key="9">
    <source>
        <dbReference type="ARBA" id="ARBA00023128"/>
    </source>
</evidence>
<dbReference type="FunFam" id="1.20.120.550:FF:000004">
    <property type="entry name" value="Microsomal glutathione S-transferase 3"/>
    <property type="match status" value="1"/>
</dbReference>
<feature type="transmembrane region" description="Helical" evidence="23">
    <location>
        <begin position="15"/>
        <end position="34"/>
    </location>
</feature>
<evidence type="ECO:0000256" key="5">
    <source>
        <dbReference type="ARBA" id="ARBA00022787"/>
    </source>
</evidence>
<evidence type="ECO:0000256" key="17">
    <source>
        <dbReference type="ARBA" id="ARBA00043664"/>
    </source>
</evidence>
<dbReference type="GO" id="GO:0004602">
    <property type="term" value="F:glutathione peroxidase activity"/>
    <property type="evidence" value="ECO:0007669"/>
    <property type="project" value="TreeGrafter"/>
</dbReference>
<dbReference type="GO" id="GO:0006629">
    <property type="term" value="P:lipid metabolic process"/>
    <property type="evidence" value="ECO:0007669"/>
    <property type="project" value="UniProtKB-KW"/>
</dbReference>
<keyword evidence="7" id="KW-0560">Oxidoreductase</keyword>
<sequence length="149" mass="16614">MAGMSKFVESLPEDYGYVVLTGVGSVFVNMWMAINVGRARKQYEVKYPQLYHPEPNHVFNCIQRAHQNTLEGSSTFMFLLLTSGLQYPKCSAAAGAVCLVARIAYAMGYYTGDPEKRRWGGFGHISELVLLGGVVSLAFHQLGWWPCKK</sequence>
<evidence type="ECO:0000256" key="3">
    <source>
        <dbReference type="ARBA" id="ARBA00022679"/>
    </source>
</evidence>
<evidence type="ECO:0000256" key="10">
    <source>
        <dbReference type="ARBA" id="ARBA00023136"/>
    </source>
</evidence>
<evidence type="ECO:0000256" key="4">
    <source>
        <dbReference type="ARBA" id="ARBA00022692"/>
    </source>
</evidence>
<name>G9HSP6_RUDPH</name>
<feature type="transmembrane region" description="Helical" evidence="23">
    <location>
        <begin position="90"/>
        <end position="110"/>
    </location>
</feature>
<evidence type="ECO:0000256" key="16">
    <source>
        <dbReference type="ARBA" id="ARBA00039056"/>
    </source>
</evidence>
<dbReference type="GO" id="GO:0004464">
    <property type="term" value="F:leukotriene-C4 synthase activity"/>
    <property type="evidence" value="ECO:0007669"/>
    <property type="project" value="UniProtKB-EC"/>
</dbReference>
<feature type="transmembrane region" description="Helical" evidence="23">
    <location>
        <begin position="122"/>
        <end position="145"/>
    </location>
</feature>
<dbReference type="InterPro" id="IPR050997">
    <property type="entry name" value="MAPEG"/>
</dbReference>
<evidence type="ECO:0000256" key="8">
    <source>
        <dbReference type="ARBA" id="ARBA00023098"/>
    </source>
</evidence>
<comment type="pathway">
    <text evidence="15">Lipid metabolism; arachidonate metabolism.</text>
</comment>
<keyword evidence="13" id="KW-0449">Lipoprotein</keyword>
<dbReference type="Gene3D" id="1.20.120.550">
    <property type="entry name" value="Membrane associated eicosanoid/glutathione metabolism-like domain"/>
    <property type="match status" value="1"/>
</dbReference>
<dbReference type="InterPro" id="IPR023352">
    <property type="entry name" value="MAPEG-like_dom_sf"/>
</dbReference>
<protein>
    <recommendedName>
        <fullName evidence="20">Glutathione S-transferase 3, mitochondrial</fullName>
        <ecNumber evidence="16">4.4.1.20</ecNumber>
    </recommendedName>
    <alternativeName>
        <fullName evidence="21">Glutathione peroxidase MGST3</fullName>
    </alternativeName>
    <alternativeName>
        <fullName evidence="22">LTC4 synthase MGST3</fullName>
    </alternativeName>
</protein>
<evidence type="ECO:0000256" key="21">
    <source>
        <dbReference type="ARBA" id="ARBA00075145"/>
    </source>
</evidence>